<evidence type="ECO:0000313" key="4">
    <source>
        <dbReference type="Proteomes" id="UP000515158"/>
    </source>
</evidence>
<sequence length="1277" mass="143609">MDLVWLRPAKKPVRPWDIEDLSSPARRVLQHLERRFPPRNPVCIASAYQPATRYHDSPVPFFGLSAPPQSQGRNTFNFFSQRAHAEAVSRGEPLFRPGRCPTDVENYPCSRQPDDPSRNDWPPYHSVVNAHQGFPTMQLSQQRQEGVFVPRNILTNLERPSTEENPGNTEGQSEACGSGLGNVSILDISIDQRSSANPDNSPPISNYDAFDDELLNSFPAINATHSPPISCHDFAESRSNLERESSEETIEDIVRQPEACGLKDGNVTPLADISMDLRSLAGPHNSPPFSEKDMFDEDIINDGSPVIPLISSPPFSSFDNFEEEGVRNFHNVSPLCPELQALEDDKENFRRSGSDRFNNTGELEEHIECIIRMEQKGNDDVSSPLKDITRSLNETNCSNVKKTANEGSLLFAKEKPSMGCESPQIDQRHLRAMSHSSFTQSPSSVHMLHMDSAPAFSPQTSKGPLETDFSFDDIFDPSGQNNILEENNLQYKSPIMAKNQSSSRQITPGSKNRKKFLGTPFQRALSSNSLITAVVSEDIPLTTIETPNKINENKSIGTEHISPTMNQNNESFPLIQNNIANEKASAKPPSPLFPIFNVQRKRKNVLTENLVSQPTTSCKKKLKFVVPFKKKEQDVKGPSSLKDIQALSLKLSKEVNSRQLKMQNLTEILAHDIRQKVILDPPQEMSMTLQYRGGFCQLNRPGTSGTLSPESVLVRIMWSSDIKFISIPVQKYSWSSDLVKTLFSDKGRKVCFEAQTMIQLMVDKFGFNASEVSSQWIILDPLIGCWLLNPDKPPQTFKDVLSMMKISEEMGGIEILLSKLSECAKVLYEHLTKRGLWKLFLHIEMRITPILACMELHGIQVDVNKFQDMGNLLRVRLEDVQKMAYKAAGRQFQLTSPQQLGHVLYDHLKLDMKHNISVKETDKKHNKSTSEPTLIKFKDVHPLPGVMLEFRRLHKLKSTYVDAILGHVSENRIYSSWDQTSAATGRITSSDPNLQTIPKQPLMPDQPDLLLRTAFVARKGYSFLTADFQHIELRVFAHLSKDTALIRALSQSTDVFKILSQHWLQIEDISKVSEEDRDKTKRIMYSLMYGAGASKLVEFLHIDYNQASKILQKFAGTFPKMEDFTKSVVRDCRKQGYLTTETGRIRLFPNINSPNFQIRMHSERQAVNFLVQGTAADLCKCAMVQTQRFLTGIGSQKRIPQACLLLQIHDELLWEIPDADVMDAADVVQTAMEGATSVFQGLSNFSVPLPVVMKIGKSWGDLKIVKNTSLGTASQLP</sequence>
<dbReference type="PANTHER" id="PTHR10133:SF27">
    <property type="entry name" value="DNA POLYMERASE NU"/>
    <property type="match status" value="1"/>
</dbReference>
<accession>A0A6P8YYC0</accession>
<proteinExistence type="predicted"/>
<dbReference type="InterPro" id="IPR001098">
    <property type="entry name" value="DNA-dir_DNA_pol_A_palm_dom"/>
</dbReference>
<name>A0A6P8YYC0_THRPL</name>
<gene>
    <name evidence="5" type="primary">LOC117646091</name>
</gene>
<dbReference type="KEGG" id="tpal:117646091"/>
<dbReference type="InterPro" id="IPR002298">
    <property type="entry name" value="DNA_polymerase_A"/>
</dbReference>
<dbReference type="GeneID" id="117646091"/>
<dbReference type="FunFam" id="1.10.150.20:FF:000002">
    <property type="entry name" value="DNA polymerase I"/>
    <property type="match status" value="1"/>
</dbReference>
<dbReference type="GO" id="GO:0003887">
    <property type="term" value="F:DNA-directed DNA polymerase activity"/>
    <property type="evidence" value="ECO:0007669"/>
    <property type="project" value="InterPro"/>
</dbReference>
<dbReference type="InterPro" id="IPR043502">
    <property type="entry name" value="DNA/RNA_pol_sf"/>
</dbReference>
<dbReference type="CDD" id="cd08638">
    <property type="entry name" value="DNA_pol_A_theta"/>
    <property type="match status" value="1"/>
</dbReference>
<evidence type="ECO:0000256" key="2">
    <source>
        <dbReference type="SAM" id="MobiDB-lite"/>
    </source>
</evidence>
<feature type="region of interest" description="Disordered" evidence="2">
    <location>
        <begin position="156"/>
        <end position="178"/>
    </location>
</feature>
<evidence type="ECO:0000313" key="5">
    <source>
        <dbReference type="RefSeq" id="XP_034242675.1"/>
    </source>
</evidence>
<keyword evidence="4" id="KW-1185">Reference proteome</keyword>
<dbReference type="SMART" id="SM00482">
    <property type="entry name" value="POLAc"/>
    <property type="match status" value="1"/>
</dbReference>
<dbReference type="OrthoDB" id="275278at2759"/>
<dbReference type="Pfam" id="PF00476">
    <property type="entry name" value="DNA_pol_A"/>
    <property type="match status" value="1"/>
</dbReference>
<dbReference type="GO" id="GO:0003677">
    <property type="term" value="F:DNA binding"/>
    <property type="evidence" value="ECO:0007669"/>
    <property type="project" value="InterPro"/>
</dbReference>
<dbReference type="Proteomes" id="UP000515158">
    <property type="component" value="Unplaced"/>
</dbReference>
<dbReference type="AlphaFoldDB" id="A0A6P8YYC0"/>
<feature type="domain" description="DNA-directed DNA polymerase family A palm" evidence="3">
    <location>
        <begin position="1008"/>
        <end position="1220"/>
    </location>
</feature>
<dbReference type="InParanoid" id="A0A6P8YYC0"/>
<dbReference type="RefSeq" id="XP_034242675.1">
    <property type="nucleotide sequence ID" value="XM_034386784.1"/>
</dbReference>
<organism evidence="5">
    <name type="scientific">Thrips palmi</name>
    <name type="common">Melon thrips</name>
    <dbReference type="NCBI Taxonomy" id="161013"/>
    <lineage>
        <taxon>Eukaryota</taxon>
        <taxon>Metazoa</taxon>
        <taxon>Ecdysozoa</taxon>
        <taxon>Arthropoda</taxon>
        <taxon>Hexapoda</taxon>
        <taxon>Insecta</taxon>
        <taxon>Pterygota</taxon>
        <taxon>Neoptera</taxon>
        <taxon>Paraneoptera</taxon>
        <taxon>Thysanoptera</taxon>
        <taxon>Terebrantia</taxon>
        <taxon>Thripoidea</taxon>
        <taxon>Thripidae</taxon>
        <taxon>Thrips</taxon>
    </lineage>
</organism>
<dbReference type="Gene3D" id="1.10.150.20">
    <property type="entry name" value="5' to 3' exonuclease, C-terminal subdomain"/>
    <property type="match status" value="1"/>
</dbReference>
<dbReference type="Gene3D" id="1.20.1060.10">
    <property type="entry name" value="Taq DNA Polymerase, Chain T, domain 4"/>
    <property type="match status" value="1"/>
</dbReference>
<reference evidence="5" key="1">
    <citation type="submission" date="2025-08" db="UniProtKB">
        <authorList>
            <consortium name="RefSeq"/>
        </authorList>
    </citation>
    <scope>IDENTIFICATION</scope>
    <source>
        <tissue evidence="5">Total insect</tissue>
    </source>
</reference>
<dbReference type="Gene3D" id="3.30.70.370">
    <property type="match status" value="1"/>
</dbReference>
<dbReference type="SUPFAM" id="SSF56672">
    <property type="entry name" value="DNA/RNA polymerases"/>
    <property type="match status" value="1"/>
</dbReference>
<dbReference type="GO" id="GO:0006261">
    <property type="term" value="P:DNA-templated DNA replication"/>
    <property type="evidence" value="ECO:0007669"/>
    <property type="project" value="InterPro"/>
</dbReference>
<feature type="compositionally biased region" description="Polar residues" evidence="2">
    <location>
        <begin position="498"/>
        <end position="510"/>
    </location>
</feature>
<feature type="region of interest" description="Disordered" evidence="2">
    <location>
        <begin position="495"/>
        <end position="514"/>
    </location>
</feature>
<keyword evidence="1" id="KW-0235">DNA replication</keyword>
<dbReference type="GO" id="GO:0006302">
    <property type="term" value="P:double-strand break repair"/>
    <property type="evidence" value="ECO:0007669"/>
    <property type="project" value="TreeGrafter"/>
</dbReference>
<dbReference type="PANTHER" id="PTHR10133">
    <property type="entry name" value="DNA POLYMERASE I"/>
    <property type="match status" value="1"/>
</dbReference>
<protein>
    <submittedName>
        <fullName evidence="5">DNA polymerase nu-like</fullName>
    </submittedName>
</protein>
<evidence type="ECO:0000259" key="3">
    <source>
        <dbReference type="SMART" id="SM00482"/>
    </source>
</evidence>
<dbReference type="InterPro" id="IPR036397">
    <property type="entry name" value="RNaseH_sf"/>
</dbReference>
<dbReference type="Gene3D" id="3.30.420.10">
    <property type="entry name" value="Ribonuclease H-like superfamily/Ribonuclease H"/>
    <property type="match status" value="1"/>
</dbReference>
<evidence type="ECO:0000256" key="1">
    <source>
        <dbReference type="ARBA" id="ARBA00022705"/>
    </source>
</evidence>
<feature type="compositionally biased region" description="Polar residues" evidence="2">
    <location>
        <begin position="156"/>
        <end position="172"/>
    </location>
</feature>
<dbReference type="PRINTS" id="PR00868">
    <property type="entry name" value="DNAPOLI"/>
</dbReference>